<dbReference type="Gene3D" id="3.60.120.10">
    <property type="entry name" value="Anthranilate synthase"/>
    <property type="match status" value="1"/>
</dbReference>
<evidence type="ECO:0000259" key="2">
    <source>
        <dbReference type="Pfam" id="PF00425"/>
    </source>
</evidence>
<evidence type="ECO:0000313" key="3">
    <source>
        <dbReference type="EMBL" id="MBN7815842.1"/>
    </source>
</evidence>
<evidence type="ECO:0000313" key="4">
    <source>
        <dbReference type="Proteomes" id="UP000664480"/>
    </source>
</evidence>
<organism evidence="3 4">
    <name type="scientific">Algoriphagus pacificus</name>
    <dbReference type="NCBI Taxonomy" id="2811234"/>
    <lineage>
        <taxon>Bacteria</taxon>
        <taxon>Pseudomonadati</taxon>
        <taxon>Bacteroidota</taxon>
        <taxon>Cytophagia</taxon>
        <taxon>Cytophagales</taxon>
        <taxon>Cyclobacteriaceae</taxon>
        <taxon>Algoriphagus</taxon>
    </lineage>
</organism>
<dbReference type="PANTHER" id="PTHR11236">
    <property type="entry name" value="AMINOBENZOATE/ANTHRANILATE SYNTHASE"/>
    <property type="match status" value="1"/>
</dbReference>
<proteinExistence type="predicted"/>
<dbReference type="EMBL" id="JAFKCU010000002">
    <property type="protein sequence ID" value="MBN7815842.1"/>
    <property type="molecule type" value="Genomic_DNA"/>
</dbReference>
<dbReference type="InterPro" id="IPR015890">
    <property type="entry name" value="Chorismate_C"/>
</dbReference>
<keyword evidence="1" id="KW-0175">Coiled coil</keyword>
<keyword evidence="4" id="KW-1185">Reference proteome</keyword>
<name>A0ABS3CFG0_9BACT</name>
<dbReference type="InterPro" id="IPR019999">
    <property type="entry name" value="Anth_synth_I-like"/>
</dbReference>
<feature type="domain" description="Chorismate-utilising enzyme C-terminal" evidence="2">
    <location>
        <begin position="148"/>
        <end position="404"/>
    </location>
</feature>
<protein>
    <submittedName>
        <fullName evidence="3">Anthranilate synthase component I family protein</fullName>
    </submittedName>
</protein>
<comment type="caution">
    <text evidence="3">The sequence shown here is derived from an EMBL/GenBank/DDBJ whole genome shotgun (WGS) entry which is preliminary data.</text>
</comment>
<dbReference type="InterPro" id="IPR005801">
    <property type="entry name" value="ADC_synthase"/>
</dbReference>
<dbReference type="Pfam" id="PF00425">
    <property type="entry name" value="Chorismate_bind"/>
    <property type="match status" value="1"/>
</dbReference>
<gene>
    <name evidence="3" type="ORF">J0A69_10390</name>
</gene>
<dbReference type="PRINTS" id="PR00095">
    <property type="entry name" value="ANTSNTHASEI"/>
</dbReference>
<feature type="coiled-coil region" evidence="1">
    <location>
        <begin position="236"/>
        <end position="263"/>
    </location>
</feature>
<accession>A0ABS3CFG0</accession>
<dbReference type="SUPFAM" id="SSF56322">
    <property type="entry name" value="ADC synthase"/>
    <property type="match status" value="1"/>
</dbReference>
<sequence>MKRFPYQYSPGFKFWKQKLMYWANSNFDFFAYLDGNASPYPSEPFQNLFFAGSQELSESEIWNESRKQFKVGIIGYDYKNQLEKLKSENPSYLGLPELCFFTPSICFQFEKDQVNSKYKLSEGFWKEIETVELPNSNTSCDVISHLNKMEYIEKVHAIQEQIREGETYELNFCQTFEGTFENWDPISSFFQLQEVSPMPFSVLFKAGSKWLVSASPERFLKKVGTKIIAQPIKGTIRRGKNEIEDQENKQALLESEKERAENLMITDLTRNDLSKISKTGSVQVQELFGIYELPRVFQMISTVQSTLKPDISFKEIIDATFPMGSMTGAPKIRTMELIDELESFKRNWFSGAFGWIDEKGDFDFSVIIRSILADLATKKLYFGVGSAITSDAEAALEYEECLLKAQVLLEVLHGKPRK</sequence>
<reference evidence="3 4" key="1">
    <citation type="submission" date="2021-03" db="EMBL/GenBank/DDBJ databases">
        <title>novel species isolated from a fishpond in China.</title>
        <authorList>
            <person name="Lu H."/>
            <person name="Cai Z."/>
        </authorList>
    </citation>
    <scope>NUCLEOTIDE SEQUENCE [LARGE SCALE GENOMIC DNA]</scope>
    <source>
        <strain evidence="3 4">YJ13C</strain>
    </source>
</reference>
<evidence type="ECO:0000256" key="1">
    <source>
        <dbReference type="SAM" id="Coils"/>
    </source>
</evidence>
<dbReference type="PANTHER" id="PTHR11236:SF50">
    <property type="entry name" value="AMINODEOXYCHORISMATE SYNTHASE COMPONENT 1"/>
    <property type="match status" value="1"/>
</dbReference>
<dbReference type="Proteomes" id="UP000664480">
    <property type="component" value="Unassembled WGS sequence"/>
</dbReference>